<keyword evidence="4" id="KW-1185">Reference proteome</keyword>
<feature type="domain" description="BTB" evidence="2">
    <location>
        <begin position="33"/>
        <end position="94"/>
    </location>
</feature>
<dbReference type="EnsemblMetazoa" id="GPPI039565-RA">
    <property type="protein sequence ID" value="GPPI039565-PA"/>
    <property type="gene ID" value="GPPI039565"/>
</dbReference>
<dbReference type="VEuPathDB" id="VectorBase:GPPI039565"/>
<dbReference type="InterPro" id="IPR011333">
    <property type="entry name" value="SKP1/BTB/POZ_sf"/>
</dbReference>
<name>A0A1B0BSY9_9MUSC</name>
<feature type="region of interest" description="Disordered" evidence="1">
    <location>
        <begin position="1"/>
        <end position="22"/>
    </location>
</feature>
<dbReference type="SUPFAM" id="SSF54695">
    <property type="entry name" value="POZ domain"/>
    <property type="match status" value="1"/>
</dbReference>
<dbReference type="Pfam" id="PF00651">
    <property type="entry name" value="BTB"/>
    <property type="match status" value="1"/>
</dbReference>
<evidence type="ECO:0000259" key="2">
    <source>
        <dbReference type="PROSITE" id="PS50097"/>
    </source>
</evidence>
<dbReference type="PROSITE" id="PS50097">
    <property type="entry name" value="BTB"/>
    <property type="match status" value="1"/>
</dbReference>
<reference evidence="4" key="1">
    <citation type="submission" date="2015-01" db="EMBL/GenBank/DDBJ databases">
        <authorList>
            <person name="Aksoy S."/>
            <person name="Warren W."/>
            <person name="Wilson R.K."/>
        </authorList>
    </citation>
    <scope>NUCLEOTIDE SEQUENCE [LARGE SCALE GENOMIC DNA]</scope>
    <source>
        <strain evidence="4">IAEA</strain>
    </source>
</reference>
<dbReference type="EMBL" id="JXJN01019936">
    <property type="status" value="NOT_ANNOTATED_CDS"/>
    <property type="molecule type" value="Genomic_DNA"/>
</dbReference>
<accession>A0A1B0BSY9</accession>
<evidence type="ECO:0000313" key="4">
    <source>
        <dbReference type="Proteomes" id="UP000092460"/>
    </source>
</evidence>
<dbReference type="AlphaFoldDB" id="A0A1B0BSY9"/>
<dbReference type="Gene3D" id="3.30.710.10">
    <property type="entry name" value="Potassium Channel Kv1.1, Chain A"/>
    <property type="match status" value="1"/>
</dbReference>
<sequence>MLVKNADGVKPPAETKRENDNYANSFPESFNRMRLGGEIFHFHKCTLAVVSPYFSAKPGTALTGVGSLTLENVKLTSVKELIEYIYTGTVTIAQNNFNVKLAETGQSTSLNQTKVLRKDFLSGQALDQCALNDFFLSNIFIKWRLLFFSFSSLTFVLMPTKPVMTTFDLCFHHYLIEFSSRPPFLPINDNNQDDVFPKKLANFQMQQQKLVGYGTTNMQEKDFVSTKFLEGYSKKAELTFILILSVDLMEGKNERIPKQIFDIFVACQNSSFCRFPIEFIKTSESRKFRRYGCADKQTD</sequence>
<proteinExistence type="predicted"/>
<reference evidence="3" key="2">
    <citation type="submission" date="2020-05" db="UniProtKB">
        <authorList>
            <consortium name="EnsemblMetazoa"/>
        </authorList>
    </citation>
    <scope>IDENTIFICATION</scope>
    <source>
        <strain evidence="3">IAEA</strain>
    </source>
</reference>
<organism evidence="3 4">
    <name type="scientific">Glossina palpalis gambiensis</name>
    <dbReference type="NCBI Taxonomy" id="67801"/>
    <lineage>
        <taxon>Eukaryota</taxon>
        <taxon>Metazoa</taxon>
        <taxon>Ecdysozoa</taxon>
        <taxon>Arthropoda</taxon>
        <taxon>Hexapoda</taxon>
        <taxon>Insecta</taxon>
        <taxon>Pterygota</taxon>
        <taxon>Neoptera</taxon>
        <taxon>Endopterygota</taxon>
        <taxon>Diptera</taxon>
        <taxon>Brachycera</taxon>
        <taxon>Muscomorpha</taxon>
        <taxon>Hippoboscoidea</taxon>
        <taxon>Glossinidae</taxon>
        <taxon>Glossina</taxon>
    </lineage>
</organism>
<dbReference type="InterPro" id="IPR000210">
    <property type="entry name" value="BTB/POZ_dom"/>
</dbReference>
<protein>
    <recommendedName>
        <fullName evidence="2">BTB domain-containing protein</fullName>
    </recommendedName>
</protein>
<dbReference type="SMART" id="SM00225">
    <property type="entry name" value="BTB"/>
    <property type="match status" value="1"/>
</dbReference>
<dbReference type="Proteomes" id="UP000092460">
    <property type="component" value="Unassembled WGS sequence"/>
</dbReference>
<evidence type="ECO:0000256" key="1">
    <source>
        <dbReference type="SAM" id="MobiDB-lite"/>
    </source>
</evidence>
<evidence type="ECO:0000313" key="3">
    <source>
        <dbReference type="EnsemblMetazoa" id="GPPI039565-PA"/>
    </source>
</evidence>
<dbReference type="STRING" id="67801.A0A1B0BSY9"/>